<evidence type="ECO:0000256" key="12">
    <source>
        <dbReference type="ARBA" id="ARBA00045071"/>
    </source>
</evidence>
<evidence type="ECO:0000256" key="9">
    <source>
        <dbReference type="ARBA" id="ARBA00031434"/>
    </source>
</evidence>
<keyword evidence="8" id="KW-0472">Membrane</keyword>
<evidence type="ECO:0000256" key="10">
    <source>
        <dbReference type="ARBA" id="ARBA00031566"/>
    </source>
</evidence>
<dbReference type="SUPFAM" id="SSF53756">
    <property type="entry name" value="UDP-Glycosyltransferase/glycogen phosphorylase"/>
    <property type="match status" value="1"/>
</dbReference>
<organism evidence="14 15">
    <name type="scientific">Galleria mellonella</name>
    <name type="common">Greater wax moth</name>
    <dbReference type="NCBI Taxonomy" id="7137"/>
    <lineage>
        <taxon>Eukaryota</taxon>
        <taxon>Metazoa</taxon>
        <taxon>Ecdysozoa</taxon>
        <taxon>Arthropoda</taxon>
        <taxon>Hexapoda</taxon>
        <taxon>Insecta</taxon>
        <taxon>Pterygota</taxon>
        <taxon>Neoptera</taxon>
        <taxon>Endopterygota</taxon>
        <taxon>Lepidoptera</taxon>
        <taxon>Glossata</taxon>
        <taxon>Ditrysia</taxon>
        <taxon>Pyraloidea</taxon>
        <taxon>Pyralidae</taxon>
        <taxon>Galleriinae</taxon>
        <taxon>Galleria</taxon>
    </lineage>
</organism>
<evidence type="ECO:0000313" key="15">
    <source>
        <dbReference type="RefSeq" id="XP_026762583.2"/>
    </source>
</evidence>
<evidence type="ECO:0000256" key="5">
    <source>
        <dbReference type="ARBA" id="ARBA00022692"/>
    </source>
</evidence>
<dbReference type="GO" id="GO:0005789">
    <property type="term" value="C:endoplasmic reticulum membrane"/>
    <property type="evidence" value="ECO:0007669"/>
    <property type="project" value="UniProtKB-SubCell"/>
</dbReference>
<keyword evidence="4" id="KW-0808">Transferase</keyword>
<keyword evidence="5" id="KW-0812">Transmembrane</keyword>
<name>A0A6J1X0V6_GALME</name>
<protein>
    <recommendedName>
        <fullName evidence="10">Beta-1,4-mannosyltransferase</fullName>
    </recommendedName>
    <alternativeName>
        <fullName evidence="11">GDP-Man:GlcNAc2-PP-dolichol mannosyltransferase</fullName>
    </alternativeName>
    <alternativeName>
        <fullName evidence="9">GDP-mannose-dolichol diphosphochitobiose mannosyltransferase</fullName>
    </alternativeName>
</protein>
<dbReference type="AlphaFoldDB" id="A0A6J1X0V6"/>
<evidence type="ECO:0000313" key="14">
    <source>
        <dbReference type="Proteomes" id="UP001652740"/>
    </source>
</evidence>
<keyword evidence="7" id="KW-1133">Transmembrane helix</keyword>
<evidence type="ECO:0000256" key="7">
    <source>
        <dbReference type="ARBA" id="ARBA00022989"/>
    </source>
</evidence>
<keyword evidence="6" id="KW-0256">Endoplasmic reticulum</keyword>
<feature type="domain" description="Glycosyl transferase family 1" evidence="13">
    <location>
        <begin position="281"/>
        <end position="405"/>
    </location>
</feature>
<gene>
    <name evidence="15" type="primary">LOC113521290</name>
</gene>
<evidence type="ECO:0000256" key="6">
    <source>
        <dbReference type="ARBA" id="ARBA00022824"/>
    </source>
</evidence>
<dbReference type="KEGG" id="gmw:113521290"/>
<comment type="pathway">
    <text evidence="2">Protein modification; protein glycosylation.</text>
</comment>
<dbReference type="InParanoid" id="A0A6J1X0V6"/>
<dbReference type="FunCoup" id="A0A6J1X0V6">
    <property type="interactions" value="2077"/>
</dbReference>
<dbReference type="RefSeq" id="XP_026762583.2">
    <property type="nucleotide sequence ID" value="XM_026906782.3"/>
</dbReference>
<comment type="subcellular location">
    <subcellularLocation>
        <location evidence="1">Endoplasmic reticulum membrane</location>
        <topology evidence="1">Single-pass membrane protein</topology>
    </subcellularLocation>
</comment>
<sequence length="437" mass="49779">MAENLQKSAKVVVLGDIGRSPRMQYHALSLANNGLQVNIIAYVDSQPLAEILENPNIIITKLKPLVIEKGPKLLQYALKALWQSISLFLALFITGKNDYLLCQNPPAVPTLPVCRFYCLVTKTKFIIDWHNYAYSIMALSLPSKHPLLRISKSIERCFGQSSNHNLCVTYAMKADLLENWNIVATVLYDRPPKIFHPITIEEKHDFFKKIGQHYPQFVKDKPSDSECDATTVFTQLVGNSVVLRADRPGILFSSTSWTPDEDFGILMEALQVYETTYNFTKRLPKLICVITGKGPMKQHYIEELESKRWQHVTVVTPWLEAVDYPTMVASADLGVCLHTSSSGLDLPMKVVDMFGAGLPVCAFDFKCLNELIENGINGYTFKNSDELSKLIVSWFEDFPNNKKQNIIAEKMKTELVKFQESRWEHNWNVRAKKFFES</sequence>
<dbReference type="PANTHER" id="PTHR13036:SF0">
    <property type="entry name" value="CHITOBIOSYLDIPHOSPHODOLICHOL BETA-MANNOSYLTRANSFERASE"/>
    <property type="match status" value="1"/>
</dbReference>
<accession>A0A6J1X0V6</accession>
<dbReference type="Gene3D" id="3.40.50.2000">
    <property type="entry name" value="Glycogen Phosphorylase B"/>
    <property type="match status" value="1"/>
</dbReference>
<evidence type="ECO:0000256" key="3">
    <source>
        <dbReference type="ARBA" id="ARBA00022676"/>
    </source>
</evidence>
<dbReference type="GO" id="GO:0004578">
    <property type="term" value="F:chitobiosyldiphosphodolichol beta-mannosyltransferase activity"/>
    <property type="evidence" value="ECO:0007669"/>
    <property type="project" value="UniProtKB-EC"/>
</dbReference>
<keyword evidence="14" id="KW-1185">Reference proteome</keyword>
<comment type="catalytic activity">
    <reaction evidence="12">
        <text>an N,N'-diacetylchitobiosyl-diphospho-di-trans,poly-cis-dolichol + GDP-alpha-D-mannose = a beta-D-Man-(1-&gt;4)-beta-D-GlcNAc-(1-&gt;4)-alpha-D-GlcNAc-diphospho-di-trans,poly-cis-dolichol + GDP + H(+)</text>
        <dbReference type="Rhea" id="RHEA:13865"/>
        <dbReference type="Rhea" id="RHEA-COMP:19510"/>
        <dbReference type="Rhea" id="RHEA-COMP:19511"/>
        <dbReference type="ChEBI" id="CHEBI:15378"/>
        <dbReference type="ChEBI" id="CHEBI:57269"/>
        <dbReference type="ChEBI" id="CHEBI:57527"/>
        <dbReference type="ChEBI" id="CHEBI:58189"/>
        <dbReference type="ChEBI" id="CHEBI:58472"/>
        <dbReference type="EC" id="2.4.1.142"/>
    </reaction>
    <physiologicalReaction direction="left-to-right" evidence="12">
        <dbReference type="Rhea" id="RHEA:13866"/>
    </physiologicalReaction>
</comment>
<dbReference type="InterPro" id="IPR026051">
    <property type="entry name" value="ALG1-like"/>
</dbReference>
<proteinExistence type="predicted"/>
<evidence type="ECO:0000256" key="2">
    <source>
        <dbReference type="ARBA" id="ARBA00004922"/>
    </source>
</evidence>
<dbReference type="Pfam" id="PF00534">
    <property type="entry name" value="Glycos_transf_1"/>
    <property type="match status" value="1"/>
</dbReference>
<keyword evidence="3" id="KW-0328">Glycosyltransferase</keyword>
<dbReference type="InterPro" id="IPR001296">
    <property type="entry name" value="Glyco_trans_1"/>
</dbReference>
<evidence type="ECO:0000259" key="13">
    <source>
        <dbReference type="Pfam" id="PF00534"/>
    </source>
</evidence>
<evidence type="ECO:0000256" key="11">
    <source>
        <dbReference type="ARBA" id="ARBA00033088"/>
    </source>
</evidence>
<evidence type="ECO:0000256" key="1">
    <source>
        <dbReference type="ARBA" id="ARBA00004389"/>
    </source>
</evidence>
<evidence type="ECO:0000256" key="8">
    <source>
        <dbReference type="ARBA" id="ARBA00023136"/>
    </source>
</evidence>
<dbReference type="Proteomes" id="UP001652740">
    <property type="component" value="Unplaced"/>
</dbReference>
<dbReference type="PANTHER" id="PTHR13036">
    <property type="entry name" value="BETA1,4 MANNOSYLTRANSFERASE"/>
    <property type="match status" value="1"/>
</dbReference>
<dbReference type="GeneID" id="113521290"/>
<reference evidence="15" key="1">
    <citation type="submission" date="2025-08" db="UniProtKB">
        <authorList>
            <consortium name="RefSeq"/>
        </authorList>
    </citation>
    <scope>IDENTIFICATION</scope>
    <source>
        <tissue evidence="15">Whole larvae</tissue>
    </source>
</reference>
<evidence type="ECO:0000256" key="4">
    <source>
        <dbReference type="ARBA" id="ARBA00022679"/>
    </source>
</evidence>